<comment type="caution">
    <text evidence="2">The sequence shown here is derived from an EMBL/GenBank/DDBJ whole genome shotgun (WGS) entry which is preliminary data.</text>
</comment>
<sequence length="250" mass="26940">MDYDKIDYYRCRSICVEGLKALKSGVDKPLDIDVSASDEPKVRAGVKGKGRKRRSTAGSNTEQSRKKVVKESGRKGAAASKAAGSQKTETTETETSEETEVIETTSSNDDCHDENISNGYIDIPDSPGPSLKPSKVKRGPRNRRKSILASGIASSSMGRRKSVSLKRGPLNRRKSIVASGIASSSMGRRKSVGLKKRRSVVVKELLSAAKAVSWRDCPTIANSSKHTQKLISSSNLDAPVKKGGHGRKVK</sequence>
<accession>A0ABQ9HJ12</accession>
<evidence type="ECO:0000313" key="2">
    <source>
        <dbReference type="EMBL" id="KAJ8884136.1"/>
    </source>
</evidence>
<feature type="compositionally biased region" description="Low complexity" evidence="1">
    <location>
        <begin position="75"/>
        <end position="85"/>
    </location>
</feature>
<reference evidence="2 3" key="1">
    <citation type="submission" date="2023-02" db="EMBL/GenBank/DDBJ databases">
        <title>LHISI_Scaffold_Assembly.</title>
        <authorList>
            <person name="Stuart O.P."/>
            <person name="Cleave R."/>
            <person name="Magrath M.J.L."/>
            <person name="Mikheyev A.S."/>
        </authorList>
    </citation>
    <scope>NUCLEOTIDE SEQUENCE [LARGE SCALE GENOMIC DNA]</scope>
    <source>
        <strain evidence="2">Daus_M_001</strain>
        <tissue evidence="2">Leg muscle</tissue>
    </source>
</reference>
<keyword evidence="3" id="KW-1185">Reference proteome</keyword>
<feature type="region of interest" description="Disordered" evidence="1">
    <location>
        <begin position="26"/>
        <end position="171"/>
    </location>
</feature>
<feature type="region of interest" description="Disordered" evidence="1">
    <location>
        <begin position="223"/>
        <end position="250"/>
    </location>
</feature>
<feature type="compositionally biased region" description="Basic residues" evidence="1">
    <location>
        <begin position="158"/>
        <end position="171"/>
    </location>
</feature>
<dbReference type="Proteomes" id="UP001159363">
    <property type="component" value="Chromosome 4"/>
</dbReference>
<feature type="compositionally biased region" description="Basic and acidic residues" evidence="1">
    <location>
        <begin position="63"/>
        <end position="74"/>
    </location>
</feature>
<protein>
    <submittedName>
        <fullName evidence="2">Uncharacterized protein</fullName>
    </submittedName>
</protein>
<gene>
    <name evidence="2" type="ORF">PR048_015993</name>
</gene>
<organism evidence="2 3">
    <name type="scientific">Dryococelus australis</name>
    <dbReference type="NCBI Taxonomy" id="614101"/>
    <lineage>
        <taxon>Eukaryota</taxon>
        <taxon>Metazoa</taxon>
        <taxon>Ecdysozoa</taxon>
        <taxon>Arthropoda</taxon>
        <taxon>Hexapoda</taxon>
        <taxon>Insecta</taxon>
        <taxon>Pterygota</taxon>
        <taxon>Neoptera</taxon>
        <taxon>Polyneoptera</taxon>
        <taxon>Phasmatodea</taxon>
        <taxon>Verophasmatodea</taxon>
        <taxon>Anareolatae</taxon>
        <taxon>Phasmatidae</taxon>
        <taxon>Eurycanthinae</taxon>
        <taxon>Dryococelus</taxon>
    </lineage>
</organism>
<feature type="compositionally biased region" description="Basic residues" evidence="1">
    <location>
        <begin position="134"/>
        <end position="146"/>
    </location>
</feature>
<evidence type="ECO:0000313" key="3">
    <source>
        <dbReference type="Proteomes" id="UP001159363"/>
    </source>
</evidence>
<proteinExistence type="predicted"/>
<feature type="compositionally biased region" description="Acidic residues" evidence="1">
    <location>
        <begin position="91"/>
        <end position="101"/>
    </location>
</feature>
<dbReference type="EMBL" id="JARBHB010000005">
    <property type="protein sequence ID" value="KAJ8884136.1"/>
    <property type="molecule type" value="Genomic_DNA"/>
</dbReference>
<evidence type="ECO:0000256" key="1">
    <source>
        <dbReference type="SAM" id="MobiDB-lite"/>
    </source>
</evidence>
<feature type="compositionally biased region" description="Basic residues" evidence="1">
    <location>
        <begin position="44"/>
        <end position="55"/>
    </location>
</feature>
<name>A0ABQ9HJ12_9NEOP</name>
<feature type="compositionally biased region" description="Polar residues" evidence="1">
    <location>
        <begin position="223"/>
        <end position="236"/>
    </location>
</feature>